<accession>A0ABS9EIR4</accession>
<comment type="caution">
    <text evidence="3">The sequence shown here is derived from an EMBL/GenBank/DDBJ whole genome shotgun (WGS) entry which is preliminary data.</text>
</comment>
<evidence type="ECO:0000313" key="3">
    <source>
        <dbReference type="EMBL" id="MCF4102716.1"/>
    </source>
</evidence>
<dbReference type="CDD" id="cd00293">
    <property type="entry name" value="USP-like"/>
    <property type="match status" value="1"/>
</dbReference>
<feature type="domain" description="UspA" evidence="2">
    <location>
        <begin position="1"/>
        <end position="146"/>
    </location>
</feature>
<evidence type="ECO:0000313" key="4">
    <source>
        <dbReference type="Proteomes" id="UP001179363"/>
    </source>
</evidence>
<organism evidence="3 4">
    <name type="scientific">Gillisia lutea</name>
    <dbReference type="NCBI Taxonomy" id="2909668"/>
    <lineage>
        <taxon>Bacteria</taxon>
        <taxon>Pseudomonadati</taxon>
        <taxon>Bacteroidota</taxon>
        <taxon>Flavobacteriia</taxon>
        <taxon>Flavobacteriales</taxon>
        <taxon>Flavobacteriaceae</taxon>
        <taxon>Gillisia</taxon>
    </lineage>
</organism>
<dbReference type="SUPFAM" id="SSF52402">
    <property type="entry name" value="Adenine nucleotide alpha hydrolases-like"/>
    <property type="match status" value="2"/>
</dbReference>
<evidence type="ECO:0000259" key="2">
    <source>
        <dbReference type="Pfam" id="PF00582"/>
    </source>
</evidence>
<dbReference type="EMBL" id="JAKGTH010000011">
    <property type="protein sequence ID" value="MCF4102716.1"/>
    <property type="molecule type" value="Genomic_DNA"/>
</dbReference>
<reference evidence="3" key="1">
    <citation type="submission" date="2022-01" db="EMBL/GenBank/DDBJ databases">
        <title>Gillisia lutea sp. nov., isolated from marine plastic residues from the Malvarosa beach (Valencia, Spain).</title>
        <authorList>
            <person name="Vidal-Verdu A."/>
            <person name="Molina-Menor E."/>
            <person name="Satari L."/>
            <person name="Pascual J."/>
            <person name="Pereto J."/>
            <person name="Porcar M."/>
        </authorList>
    </citation>
    <scope>NUCLEOTIDE SEQUENCE</scope>
    <source>
        <strain evidence="3">M10.2A</strain>
    </source>
</reference>
<dbReference type="InterPro" id="IPR006015">
    <property type="entry name" value="Universal_stress_UspA"/>
</dbReference>
<keyword evidence="4" id="KW-1185">Reference proteome</keyword>
<proteinExistence type="inferred from homology"/>
<dbReference type="PANTHER" id="PTHR46268:SF6">
    <property type="entry name" value="UNIVERSAL STRESS PROTEIN UP12"/>
    <property type="match status" value="1"/>
</dbReference>
<dbReference type="Proteomes" id="UP001179363">
    <property type="component" value="Unassembled WGS sequence"/>
</dbReference>
<dbReference type="RefSeq" id="WP_236134858.1">
    <property type="nucleotide sequence ID" value="NZ_JAKGTH010000011.1"/>
</dbReference>
<name>A0ABS9EIR4_9FLAO</name>
<dbReference type="InterPro" id="IPR006016">
    <property type="entry name" value="UspA"/>
</dbReference>
<protein>
    <submittedName>
        <fullName evidence="3">Universal stress protein</fullName>
    </submittedName>
</protein>
<dbReference type="Gene3D" id="3.40.50.620">
    <property type="entry name" value="HUPs"/>
    <property type="match status" value="2"/>
</dbReference>
<dbReference type="PANTHER" id="PTHR46268">
    <property type="entry name" value="STRESS RESPONSE PROTEIN NHAX"/>
    <property type="match status" value="1"/>
</dbReference>
<dbReference type="PRINTS" id="PR01438">
    <property type="entry name" value="UNVRSLSTRESS"/>
</dbReference>
<gene>
    <name evidence="3" type="ORF">L1I30_13645</name>
</gene>
<dbReference type="Pfam" id="PF00582">
    <property type="entry name" value="Usp"/>
    <property type="match status" value="1"/>
</dbReference>
<evidence type="ECO:0000256" key="1">
    <source>
        <dbReference type="ARBA" id="ARBA00008791"/>
    </source>
</evidence>
<dbReference type="InterPro" id="IPR014729">
    <property type="entry name" value="Rossmann-like_a/b/a_fold"/>
</dbReference>
<sequence>MKRILLPTDFSENAYNAIKYAVQLLKNEECLFYLLNTYTPVLYDTEYILYAPSHLSLNEVYKNNSQVGLARVQEKITKAFPNPKHTFHHISSFSLLNEEIRAQVDEKKIDLIIMGTQGATGADEILFGTQTVHAIKRAKCPLLAIPSNFEYVNPDDVLFPTDYDIDYTQLQLTFLKWFIEMHASELHIMNVFFGKPLAPEQEKSKKVLATYFKENKHVFYSIENKSVPLAIYDFQTDKPIDLLVMINNKHSFFENLLFRPVINELGFHVKIPFLVIPPAK</sequence>
<comment type="similarity">
    <text evidence="1">Belongs to the universal stress protein A family.</text>
</comment>